<evidence type="ECO:0000313" key="3">
    <source>
        <dbReference type="Proteomes" id="UP001318860"/>
    </source>
</evidence>
<keyword evidence="1" id="KW-1133">Transmembrane helix</keyword>
<keyword evidence="1" id="KW-0472">Membrane</keyword>
<reference evidence="2 3" key="1">
    <citation type="journal article" date="2021" name="Comput. Struct. Biotechnol. J.">
        <title>De novo genome assembly of the potent medicinal plant Rehmannia glutinosa using nanopore technology.</title>
        <authorList>
            <person name="Ma L."/>
            <person name="Dong C."/>
            <person name="Song C."/>
            <person name="Wang X."/>
            <person name="Zheng X."/>
            <person name="Niu Y."/>
            <person name="Chen S."/>
            <person name="Feng W."/>
        </authorList>
    </citation>
    <scope>NUCLEOTIDE SEQUENCE [LARGE SCALE GENOMIC DNA]</scope>
    <source>
        <strain evidence="2">DH-2019</strain>
    </source>
</reference>
<feature type="transmembrane region" description="Helical" evidence="1">
    <location>
        <begin position="47"/>
        <end position="68"/>
    </location>
</feature>
<evidence type="ECO:0000256" key="1">
    <source>
        <dbReference type="SAM" id="Phobius"/>
    </source>
</evidence>
<sequence length="137" mass="15396">MVKGLRGSSNFTTSTSPKLKAYAPTAHHSLASAEGIKSKSKRQGDFVPVYVAAGMIALQMGFGLFTVFHQMVRAPNVTLKKSRRETIPEVVEPERVAEDGERFLKQSFFRKIAHIQDFDRQEVMDDPIRGDVFTRHS</sequence>
<organism evidence="2 3">
    <name type="scientific">Rehmannia glutinosa</name>
    <name type="common">Chinese foxglove</name>
    <dbReference type="NCBI Taxonomy" id="99300"/>
    <lineage>
        <taxon>Eukaryota</taxon>
        <taxon>Viridiplantae</taxon>
        <taxon>Streptophyta</taxon>
        <taxon>Embryophyta</taxon>
        <taxon>Tracheophyta</taxon>
        <taxon>Spermatophyta</taxon>
        <taxon>Magnoliopsida</taxon>
        <taxon>eudicotyledons</taxon>
        <taxon>Gunneridae</taxon>
        <taxon>Pentapetalae</taxon>
        <taxon>asterids</taxon>
        <taxon>lamiids</taxon>
        <taxon>Lamiales</taxon>
        <taxon>Orobanchaceae</taxon>
        <taxon>Rehmannieae</taxon>
        <taxon>Rehmannia</taxon>
    </lineage>
</organism>
<evidence type="ECO:0000313" key="2">
    <source>
        <dbReference type="EMBL" id="KAK6147920.1"/>
    </source>
</evidence>
<dbReference type="Proteomes" id="UP001318860">
    <property type="component" value="Unassembled WGS sequence"/>
</dbReference>
<dbReference type="EMBL" id="JABTTQ020000010">
    <property type="protein sequence ID" value="KAK6147920.1"/>
    <property type="molecule type" value="Genomic_DNA"/>
</dbReference>
<protein>
    <submittedName>
        <fullName evidence="2">Uncharacterized protein</fullName>
    </submittedName>
</protein>
<keyword evidence="1" id="KW-0812">Transmembrane</keyword>
<dbReference type="PANTHER" id="PTHR33919:SF11">
    <property type="entry name" value="EXPRESSED PROTEIN"/>
    <property type="match status" value="1"/>
</dbReference>
<keyword evidence="3" id="KW-1185">Reference proteome</keyword>
<dbReference type="PANTHER" id="PTHR33919">
    <property type="entry name" value="OS09G0127700 PROTEIN"/>
    <property type="match status" value="1"/>
</dbReference>
<name>A0ABR0WL76_REHGL</name>
<comment type="caution">
    <text evidence="2">The sequence shown here is derived from an EMBL/GenBank/DDBJ whole genome shotgun (WGS) entry which is preliminary data.</text>
</comment>
<accession>A0ABR0WL76</accession>
<gene>
    <name evidence="2" type="ORF">DH2020_018832</name>
</gene>
<proteinExistence type="predicted"/>